<evidence type="ECO:0000313" key="1">
    <source>
        <dbReference type="EMBL" id="CCC52876.1"/>
    </source>
</evidence>
<reference evidence="1" key="1">
    <citation type="journal article" date="2012" name="Proc. Natl. Acad. Sci. U.S.A.">
        <title>Antigenic diversity is generated by distinct evolutionary mechanisms in African trypanosome species.</title>
        <authorList>
            <person name="Jackson A.P."/>
            <person name="Berry A."/>
            <person name="Aslett M."/>
            <person name="Allison H.C."/>
            <person name="Burton P."/>
            <person name="Vavrova-Anderson J."/>
            <person name="Brown R."/>
            <person name="Browne H."/>
            <person name="Corton N."/>
            <person name="Hauser H."/>
            <person name="Gamble J."/>
            <person name="Gilderthorp R."/>
            <person name="Marcello L."/>
            <person name="McQuillan J."/>
            <person name="Otto T.D."/>
            <person name="Quail M.A."/>
            <person name="Sanders M.J."/>
            <person name="van Tonder A."/>
            <person name="Ginger M.L."/>
            <person name="Field M.C."/>
            <person name="Barry J.D."/>
            <person name="Hertz-Fowler C."/>
            <person name="Berriman M."/>
        </authorList>
    </citation>
    <scope>NUCLEOTIDE SEQUENCE</scope>
    <source>
        <strain evidence="1">Y486</strain>
    </source>
</reference>
<proteinExistence type="predicted"/>
<gene>
    <name evidence="1" type="ORF">TVY486_1103600</name>
</gene>
<name>G0UAP1_TRYVY</name>
<dbReference type="EMBL" id="HE573027">
    <property type="protein sequence ID" value="CCC52876.1"/>
    <property type="molecule type" value="Genomic_DNA"/>
</dbReference>
<dbReference type="AlphaFoldDB" id="G0UAP1"/>
<organism evidence="1">
    <name type="scientific">Trypanosoma vivax (strain Y486)</name>
    <dbReference type="NCBI Taxonomy" id="1055687"/>
    <lineage>
        <taxon>Eukaryota</taxon>
        <taxon>Discoba</taxon>
        <taxon>Euglenozoa</taxon>
        <taxon>Kinetoplastea</taxon>
        <taxon>Metakinetoplastina</taxon>
        <taxon>Trypanosomatida</taxon>
        <taxon>Trypanosomatidae</taxon>
        <taxon>Trypanosoma</taxon>
        <taxon>Duttonella</taxon>
    </lineage>
</organism>
<protein>
    <submittedName>
        <fullName evidence="1">Uncharacterized protein</fullName>
    </submittedName>
</protein>
<accession>G0UAP1</accession>
<sequence>MDTLQYVCKECNANAMHLEVPLISVKANAFSTDMPALIASHRKLLCMNMKQPNCLRVLTKQGRYADTKVTAPFLRHLVSSEGHLDHCAFFAAGGNSVARLKPVSRASGEVTIALREVDLAEEIYGIAVGNGNAVYALGKTKVFEVDMEASTSRTAIELMPRTVVRGPVIAYHHVAQLILTPAKNNCLDLISSNTERSVLPKVWEPHANMDPSAAFFLQRREFSNEHQGNLFIVTAANGNRELRLWCYSGSTHTFSLKQDIFISSDTEGADGNGVDEDSFIISCTPSEEYITLCSRQRPIAVVLELHRNSLKVDRITSWKLNGPALGSVATVGKIAESASSTSIEYQLMLTIRTASGFYEELLDVEKLAGASNTAAMKKDLVATWFPQCTRATVRQQRSGLPAALTSVSSSVLGDKTTNAVPQGVASNVVRQQASSFCQTLYSIDKRIVDLQKRASGTMRLFQEARERQEAQTAGREFAVRNKGRLELQKQLAGASPDGFTPSQRLLLEEIRSVVEKVQEVVSEGVLGTVKLRLSQHLKDAVMKGAKEADQLDIVSGAPTVRSTDSMRVFSNGLDASVRTLTRALKDHCNMMKAAVDACTDASASCVTRAKEFREEIVREKQLLAMELEKTRDVINQVGVSVVPIDPDTLVKRAVELAEKDNWAAAFTVVLEASDITVLLAFLENKVCVDNMSIIVKPQTIALPTFLSLCLQLSYELNGPRGCIPLRIQLLHAFFVEWDDALKEIKKKALQGDNQNKQMFELTKRELLNVIEQVALVDDHAVDRRSRNNIRLLKKLMVALLAD</sequence>